<dbReference type="SUPFAM" id="SSF58104">
    <property type="entry name" value="Methyl-accepting chemotaxis protein (MCP) signaling domain"/>
    <property type="match status" value="1"/>
</dbReference>
<dbReference type="AlphaFoldDB" id="K1XI20"/>
<protein>
    <submittedName>
        <fullName evidence="2">Uncharacterized protein</fullName>
    </submittedName>
</protein>
<name>K1XI20_9BACT</name>
<dbReference type="Gene3D" id="1.10.287.950">
    <property type="entry name" value="Methyl-accepting chemotaxis protein"/>
    <property type="match status" value="1"/>
</dbReference>
<organism evidence="2">
    <name type="scientific">uncultured bacterium</name>
    <name type="common">gcode 4</name>
    <dbReference type="NCBI Taxonomy" id="1234023"/>
    <lineage>
        <taxon>Bacteria</taxon>
        <taxon>environmental samples</taxon>
    </lineage>
</organism>
<proteinExistence type="predicted"/>
<evidence type="ECO:0000313" key="2">
    <source>
        <dbReference type="EMBL" id="EKD29990.1"/>
    </source>
</evidence>
<reference evidence="2" key="1">
    <citation type="journal article" date="2012" name="Science">
        <title>Fermentation, hydrogen, and sulfur metabolism in multiple uncultivated bacterial phyla.</title>
        <authorList>
            <person name="Wrighton K.C."/>
            <person name="Thomas B.C."/>
            <person name="Sharon I."/>
            <person name="Miller C.S."/>
            <person name="Castelle C.J."/>
            <person name="VerBerkmoes N.C."/>
            <person name="Wilkins M.J."/>
            <person name="Hettich R.L."/>
            <person name="Lipton M.S."/>
            <person name="Williams K.H."/>
            <person name="Long P.E."/>
            <person name="Banfield J.F."/>
        </authorList>
    </citation>
    <scope>NUCLEOTIDE SEQUENCE [LARGE SCALE GENOMIC DNA]</scope>
</reference>
<comment type="caution">
    <text evidence="2">The sequence shown here is derived from an EMBL/GenBank/DDBJ whole genome shotgun (WGS) entry which is preliminary data.</text>
</comment>
<dbReference type="EMBL" id="AMFJ01034197">
    <property type="protein sequence ID" value="EKD29990.1"/>
    <property type="molecule type" value="Genomic_DNA"/>
</dbReference>
<keyword evidence="1" id="KW-0472">Membrane</keyword>
<evidence type="ECO:0000256" key="1">
    <source>
        <dbReference type="SAM" id="Phobius"/>
    </source>
</evidence>
<feature type="transmembrane region" description="Helical" evidence="1">
    <location>
        <begin position="6"/>
        <end position="23"/>
    </location>
</feature>
<keyword evidence="1" id="KW-0812">Transmembrane</keyword>
<gene>
    <name evidence="2" type="ORF">ACD_78C00197G0025</name>
</gene>
<accession>K1XI20</accession>
<keyword evidence="1" id="KW-1133">Transmembrane helix</keyword>
<sequence length="144" mass="15477">MFGKIFASIILITVLYIFGVFFAPNLTDTLAEKLGTSSVNTLIRQLKNGADSTSETLLQIKDASGAISNVRGIVNQANEKINKTTEMINTIRQTWEQKMEQVQKTTESIKKAGEAFAEVQNNISSLTSLSGSITESGATAGTGK</sequence>